<feature type="domain" description="Dockerin" evidence="2">
    <location>
        <begin position="208"/>
        <end position="279"/>
    </location>
</feature>
<reference evidence="3 4" key="1">
    <citation type="submission" date="2016-10" db="EMBL/GenBank/DDBJ databases">
        <authorList>
            <person name="de Groot N.N."/>
        </authorList>
    </citation>
    <scope>NUCLEOTIDE SEQUENCE [LARGE SCALE GENOMIC DNA]</scope>
    <source>
        <strain evidence="3 4">YAD2003</strain>
    </source>
</reference>
<proteinExistence type="predicted"/>
<dbReference type="GO" id="GO:0000272">
    <property type="term" value="P:polysaccharide catabolic process"/>
    <property type="evidence" value="ECO:0007669"/>
    <property type="project" value="InterPro"/>
</dbReference>
<dbReference type="InterPro" id="IPR016134">
    <property type="entry name" value="Dockerin_dom"/>
</dbReference>
<dbReference type="GO" id="GO:0004553">
    <property type="term" value="F:hydrolase activity, hydrolyzing O-glycosyl compounds"/>
    <property type="evidence" value="ECO:0007669"/>
    <property type="project" value="InterPro"/>
</dbReference>
<name>A0A1H6I7Q7_RUMFL</name>
<feature type="signal peptide" evidence="1">
    <location>
        <begin position="1"/>
        <end position="28"/>
    </location>
</feature>
<dbReference type="Gene3D" id="2.60.40.680">
    <property type="match status" value="1"/>
</dbReference>
<dbReference type="InterPro" id="IPR002105">
    <property type="entry name" value="Dockerin_1_rpt"/>
</dbReference>
<dbReference type="Pfam" id="PF00404">
    <property type="entry name" value="Dockerin_1"/>
    <property type="match status" value="1"/>
</dbReference>
<keyword evidence="1" id="KW-0732">Signal</keyword>
<feature type="chain" id="PRO_5010384450" description="Dockerin domain-containing protein" evidence="1">
    <location>
        <begin position="29"/>
        <end position="279"/>
    </location>
</feature>
<dbReference type="EMBL" id="FNWV01000002">
    <property type="protein sequence ID" value="SEH45151.1"/>
    <property type="molecule type" value="Genomic_DNA"/>
</dbReference>
<organism evidence="3 4">
    <name type="scientific">Ruminococcus flavefaciens</name>
    <dbReference type="NCBI Taxonomy" id="1265"/>
    <lineage>
        <taxon>Bacteria</taxon>
        <taxon>Bacillati</taxon>
        <taxon>Bacillota</taxon>
        <taxon>Clostridia</taxon>
        <taxon>Eubacteriales</taxon>
        <taxon>Oscillospiraceae</taxon>
        <taxon>Ruminococcus</taxon>
    </lineage>
</organism>
<protein>
    <recommendedName>
        <fullName evidence="2">Dockerin domain-containing protein</fullName>
    </recommendedName>
</protein>
<dbReference type="Gene3D" id="1.10.1330.10">
    <property type="entry name" value="Dockerin domain"/>
    <property type="match status" value="2"/>
</dbReference>
<evidence type="ECO:0000313" key="4">
    <source>
        <dbReference type="Proteomes" id="UP000183190"/>
    </source>
</evidence>
<evidence type="ECO:0000256" key="1">
    <source>
        <dbReference type="SAM" id="SignalP"/>
    </source>
</evidence>
<dbReference type="PROSITE" id="PS51766">
    <property type="entry name" value="DOCKERIN"/>
    <property type="match status" value="1"/>
</dbReference>
<evidence type="ECO:0000259" key="2">
    <source>
        <dbReference type="PROSITE" id="PS51766"/>
    </source>
</evidence>
<dbReference type="Proteomes" id="UP000183190">
    <property type="component" value="Unassembled WGS sequence"/>
</dbReference>
<dbReference type="InterPro" id="IPR036439">
    <property type="entry name" value="Dockerin_dom_sf"/>
</dbReference>
<evidence type="ECO:0000313" key="3">
    <source>
        <dbReference type="EMBL" id="SEH45151.1"/>
    </source>
</evidence>
<accession>A0A1H6I7Q7</accession>
<gene>
    <name evidence="3" type="ORF">SAMN02910265_00699</name>
</gene>
<dbReference type="AlphaFoldDB" id="A0A1H6I7Q7"/>
<dbReference type="OrthoDB" id="1818970at2"/>
<sequence length="279" mass="30558">MNKYIKKFISVTAAAVMLVSSTALQAFADAAKGDEYDLGGLDLSKATVKPTISITQETIAEGEYKAHPIRTIDVTISGATGKYDNAGFSVKVDDRLKLVKDDEGYIAEAGPALKRSMFECIPEGDNGFRVIIASAGAKNGDGVMFSFQVELPEGIKYEKFPIEIYYNKETDLFTNEAMDEEGKLMEAWTFTQGIEHGYIEVYGDLSHDRIPKGDVNYDRKVDSVDASMILALYAKISTGKTEPTEKQLTEYDYNEDGAIDSADASKVLAYYAANSTSTK</sequence>
<dbReference type="RefSeq" id="WP_074714511.1">
    <property type="nucleotide sequence ID" value="NZ_FNWV01000002.1"/>
</dbReference>
<dbReference type="SUPFAM" id="SSF63446">
    <property type="entry name" value="Type I dockerin domain"/>
    <property type="match status" value="1"/>
</dbReference>